<gene>
    <name evidence="3" type="ORF">A3H78_00010</name>
</gene>
<evidence type="ECO:0000313" key="3">
    <source>
        <dbReference type="EMBL" id="OGK53057.1"/>
    </source>
</evidence>
<name>A0A1F7JBQ6_9BACT</name>
<dbReference type="AlphaFoldDB" id="A0A1F7JBQ6"/>
<feature type="domain" description="DUF4143" evidence="2">
    <location>
        <begin position="216"/>
        <end position="354"/>
    </location>
</feature>
<sequence length="396" mass="46544">MKKRLLYYQIIKQLEHKNALVVTGMRQVGKTTLLRQIYDEIKDKPKLWFDFDNPLEQKLFEDEDYRNIYLQLTQMVQNPGKKIYCFLDEIQNFPEITKVIKYLIDHYRVKFIVTGSSNFYLKNLFPESLSGRKFLFQLNPLRFPEYLYFNDQIDLKEILSSNLQSNIDKSSIFIHKKYQTFYNQYLTFGGFPEVAVNSDKQTKELILKNIVASFFEKDIRILANYSNIRELRDLLLLLVPRVGSMIDISKIASELGVDRPKIYRYLEYLQGVFMIKLLPKYSKSIDRAVAGRKKVYFSDSGILNTLGRVNDGQLFENTVINQLSNYGDIAFYNQRQSSEIDAIMDQKIAFEIKLNAVPKDYQKLLKITDKLSVKQSYLVSKKYNENLKQTITPVVL</sequence>
<dbReference type="Pfam" id="PF13635">
    <property type="entry name" value="DUF4143"/>
    <property type="match status" value="1"/>
</dbReference>
<dbReference type="InterPro" id="IPR041682">
    <property type="entry name" value="AAA_14"/>
</dbReference>
<dbReference type="PANTHER" id="PTHR43566:SF1">
    <property type="entry name" value="AAA+ ATPASE DOMAIN-CONTAINING PROTEIN"/>
    <property type="match status" value="1"/>
</dbReference>
<evidence type="ECO:0000259" key="2">
    <source>
        <dbReference type="Pfam" id="PF13635"/>
    </source>
</evidence>
<proteinExistence type="predicted"/>
<organism evidence="3 4">
    <name type="scientific">Candidatus Roizmanbacteria bacterium RIFCSPLOWO2_02_FULL_36_11</name>
    <dbReference type="NCBI Taxonomy" id="1802071"/>
    <lineage>
        <taxon>Bacteria</taxon>
        <taxon>Candidatus Roizmaniibacteriota</taxon>
    </lineage>
</organism>
<feature type="domain" description="AAA" evidence="1">
    <location>
        <begin position="17"/>
        <end position="147"/>
    </location>
</feature>
<dbReference type="InterPro" id="IPR025420">
    <property type="entry name" value="DUF4143"/>
</dbReference>
<evidence type="ECO:0008006" key="5">
    <source>
        <dbReference type="Google" id="ProtNLM"/>
    </source>
</evidence>
<dbReference type="EMBL" id="MGAV01000025">
    <property type="protein sequence ID" value="OGK53057.1"/>
    <property type="molecule type" value="Genomic_DNA"/>
</dbReference>
<comment type="caution">
    <text evidence="3">The sequence shown here is derived from an EMBL/GenBank/DDBJ whole genome shotgun (WGS) entry which is preliminary data.</text>
</comment>
<reference evidence="3 4" key="1">
    <citation type="journal article" date="2016" name="Nat. Commun.">
        <title>Thousands of microbial genomes shed light on interconnected biogeochemical processes in an aquifer system.</title>
        <authorList>
            <person name="Anantharaman K."/>
            <person name="Brown C.T."/>
            <person name="Hug L.A."/>
            <person name="Sharon I."/>
            <person name="Castelle C.J."/>
            <person name="Probst A.J."/>
            <person name="Thomas B.C."/>
            <person name="Singh A."/>
            <person name="Wilkins M.J."/>
            <person name="Karaoz U."/>
            <person name="Brodie E.L."/>
            <person name="Williams K.H."/>
            <person name="Hubbard S.S."/>
            <person name="Banfield J.F."/>
        </authorList>
    </citation>
    <scope>NUCLEOTIDE SEQUENCE [LARGE SCALE GENOMIC DNA]</scope>
</reference>
<dbReference type="InterPro" id="IPR027417">
    <property type="entry name" value="P-loop_NTPase"/>
</dbReference>
<dbReference type="Gene3D" id="3.40.50.300">
    <property type="entry name" value="P-loop containing nucleotide triphosphate hydrolases"/>
    <property type="match status" value="1"/>
</dbReference>
<dbReference type="PANTHER" id="PTHR43566">
    <property type="entry name" value="CONSERVED PROTEIN"/>
    <property type="match status" value="1"/>
</dbReference>
<protein>
    <recommendedName>
        <fullName evidence="5">AAA+ ATPase domain-containing protein</fullName>
    </recommendedName>
</protein>
<accession>A0A1F7JBQ6</accession>
<dbReference type="Pfam" id="PF13173">
    <property type="entry name" value="AAA_14"/>
    <property type="match status" value="1"/>
</dbReference>
<dbReference type="SUPFAM" id="SSF52540">
    <property type="entry name" value="P-loop containing nucleoside triphosphate hydrolases"/>
    <property type="match status" value="1"/>
</dbReference>
<evidence type="ECO:0000313" key="4">
    <source>
        <dbReference type="Proteomes" id="UP000177418"/>
    </source>
</evidence>
<dbReference type="Proteomes" id="UP000177418">
    <property type="component" value="Unassembled WGS sequence"/>
</dbReference>
<evidence type="ECO:0000259" key="1">
    <source>
        <dbReference type="Pfam" id="PF13173"/>
    </source>
</evidence>